<evidence type="ECO:0000256" key="4">
    <source>
        <dbReference type="ARBA" id="ARBA00022729"/>
    </source>
</evidence>
<dbReference type="PANTHER" id="PTHR35038:SF6">
    <property type="entry name" value="SURFACE LOCALIZED DECAHEME CYTOCHROME C LIPOPROTEIN"/>
    <property type="match status" value="1"/>
</dbReference>
<evidence type="ECO:0000259" key="8">
    <source>
        <dbReference type="Pfam" id="PF14522"/>
    </source>
</evidence>
<evidence type="ECO:0000256" key="2">
    <source>
        <dbReference type="ARBA" id="ARBA00022617"/>
    </source>
</evidence>
<dbReference type="InterPro" id="IPR038266">
    <property type="entry name" value="NapC/NirT_cytc_sf"/>
</dbReference>
<dbReference type="Pfam" id="PF14522">
    <property type="entry name" value="Cytochrome_C7"/>
    <property type="match status" value="1"/>
</dbReference>
<dbReference type="GO" id="GO:0046872">
    <property type="term" value="F:metal ion binding"/>
    <property type="evidence" value="ECO:0007669"/>
    <property type="project" value="UniProtKB-KW"/>
</dbReference>
<accession>A0A7S7NNP5</accession>
<evidence type="ECO:0000256" key="7">
    <source>
        <dbReference type="SAM" id="SignalP"/>
    </source>
</evidence>
<dbReference type="Gene3D" id="3.90.10.10">
    <property type="entry name" value="Cytochrome C3"/>
    <property type="match status" value="1"/>
</dbReference>
<keyword evidence="3" id="KW-0479">Metal-binding</keyword>
<dbReference type="InterPro" id="IPR029467">
    <property type="entry name" value="Cyt_c7-like"/>
</dbReference>
<keyword evidence="1" id="KW-0813">Transport</keyword>
<dbReference type="Proteomes" id="UP000593892">
    <property type="component" value="Chromosome"/>
</dbReference>
<dbReference type="SUPFAM" id="SSF48695">
    <property type="entry name" value="Multiheme cytochromes"/>
    <property type="match status" value="1"/>
</dbReference>
<sequence>MKIALILAVLAAALVLMVPAASFVYESGGPGACARCHEMGTPVGQWMGSTHRKVPCADCHGDAMTTDPGFHLTNARRVLDHAQGNIPDRAHLRPSDIFSMLPRCQRCHQQEFAAWANGPHATPYKRIFLDQKHNSTRHLMDDCLRCHGAHLDAGVRDLVQPMNRKGPWTLIRAELSDRPAIPCLSCHALHRAGMPLEDRRLESRTLGNRQERFRPSLAFYDRREQESIPASMLPVPAVLDGDRPVKMSPDPRGALCYQCHAPMSTMQVRSGDDRTPIGVHEGLSCLACHDKHRQTTHASCSTCHPRLSNCGLDVEKMDTTFAKPGSAHNVHFVKCQDCHPKGVPPRKLAAAKAP</sequence>
<feature type="signal peptide" evidence="7">
    <location>
        <begin position="1"/>
        <end position="20"/>
    </location>
</feature>
<evidence type="ECO:0000256" key="5">
    <source>
        <dbReference type="ARBA" id="ARBA00022982"/>
    </source>
</evidence>
<dbReference type="RefSeq" id="WP_194448637.1">
    <property type="nucleotide sequence ID" value="NZ_CP063849.1"/>
</dbReference>
<keyword evidence="6" id="KW-0408">Iron</keyword>
<feature type="domain" description="Cytochrome c7-like" evidence="8">
    <location>
        <begin position="252"/>
        <end position="304"/>
    </location>
</feature>
<keyword evidence="4 7" id="KW-0732">Signal</keyword>
<keyword evidence="2" id="KW-0349">Heme</keyword>
<organism evidence="9 10">
    <name type="scientific">Paludibaculum fermentans</name>
    <dbReference type="NCBI Taxonomy" id="1473598"/>
    <lineage>
        <taxon>Bacteria</taxon>
        <taxon>Pseudomonadati</taxon>
        <taxon>Acidobacteriota</taxon>
        <taxon>Terriglobia</taxon>
        <taxon>Bryobacterales</taxon>
        <taxon>Bryobacteraceae</taxon>
        <taxon>Paludibaculum</taxon>
    </lineage>
</organism>
<evidence type="ECO:0000256" key="3">
    <source>
        <dbReference type="ARBA" id="ARBA00022723"/>
    </source>
</evidence>
<gene>
    <name evidence="9" type="ORF">IRI77_30000</name>
</gene>
<evidence type="ECO:0000313" key="10">
    <source>
        <dbReference type="Proteomes" id="UP000593892"/>
    </source>
</evidence>
<keyword evidence="5" id="KW-0249">Electron transport</keyword>
<evidence type="ECO:0000313" key="9">
    <source>
        <dbReference type="EMBL" id="QOY86968.1"/>
    </source>
</evidence>
<dbReference type="KEGG" id="pfer:IRI77_30000"/>
<protein>
    <recommendedName>
        <fullName evidence="8">Cytochrome c7-like domain-containing protein</fullName>
    </recommendedName>
</protein>
<dbReference type="GO" id="GO:0016491">
    <property type="term" value="F:oxidoreductase activity"/>
    <property type="evidence" value="ECO:0007669"/>
    <property type="project" value="TreeGrafter"/>
</dbReference>
<keyword evidence="10" id="KW-1185">Reference proteome</keyword>
<evidence type="ECO:0000256" key="6">
    <source>
        <dbReference type="ARBA" id="ARBA00023004"/>
    </source>
</evidence>
<dbReference type="EMBL" id="CP063849">
    <property type="protein sequence ID" value="QOY86968.1"/>
    <property type="molecule type" value="Genomic_DNA"/>
</dbReference>
<dbReference type="AlphaFoldDB" id="A0A7S7NNP5"/>
<dbReference type="InterPro" id="IPR036280">
    <property type="entry name" value="Multihaem_cyt_sf"/>
</dbReference>
<name>A0A7S7NNP5_PALFE</name>
<reference evidence="9 10" key="1">
    <citation type="submission" date="2020-10" db="EMBL/GenBank/DDBJ databases">
        <title>Complete genome sequence of Paludibaculum fermentans P105T, a facultatively anaerobic acidobacterium capable of dissimilatory Fe(III) reduction.</title>
        <authorList>
            <person name="Dedysh S.N."/>
            <person name="Beletsky A.V."/>
            <person name="Kulichevskaya I.S."/>
            <person name="Mardanov A.V."/>
            <person name="Ravin N.V."/>
        </authorList>
    </citation>
    <scope>NUCLEOTIDE SEQUENCE [LARGE SCALE GENOMIC DNA]</scope>
    <source>
        <strain evidence="9 10">P105</strain>
    </source>
</reference>
<feature type="chain" id="PRO_5032267109" description="Cytochrome c7-like domain-containing protein" evidence="7">
    <location>
        <begin position="21"/>
        <end position="354"/>
    </location>
</feature>
<dbReference type="PANTHER" id="PTHR35038">
    <property type="entry name" value="DISSIMILATORY SULFITE REDUCTASE SIRA"/>
    <property type="match status" value="1"/>
</dbReference>
<evidence type="ECO:0000256" key="1">
    <source>
        <dbReference type="ARBA" id="ARBA00022448"/>
    </source>
</evidence>
<dbReference type="InterPro" id="IPR051829">
    <property type="entry name" value="Multiheme_Cytochr_ET"/>
</dbReference>
<proteinExistence type="predicted"/>
<dbReference type="Gene3D" id="1.10.3820.10">
    <property type="entry name" value="Di-heme elbow motif domain"/>
    <property type="match status" value="1"/>
</dbReference>